<dbReference type="Proteomes" id="UP000252479">
    <property type="component" value="Unassembled WGS sequence"/>
</dbReference>
<gene>
    <name evidence="7" type="ORF">CIK83_16175</name>
</gene>
<proteinExistence type="predicted"/>
<feature type="transmembrane region" description="Helical" evidence="5">
    <location>
        <begin position="379"/>
        <end position="407"/>
    </location>
</feature>
<organism evidence="7 8">
    <name type="scientific">Vibrio casei</name>
    <dbReference type="NCBI Taxonomy" id="673372"/>
    <lineage>
        <taxon>Bacteria</taxon>
        <taxon>Pseudomonadati</taxon>
        <taxon>Pseudomonadota</taxon>
        <taxon>Gammaproteobacteria</taxon>
        <taxon>Vibrionales</taxon>
        <taxon>Vibrionaceae</taxon>
        <taxon>Vibrio</taxon>
    </lineage>
</organism>
<accession>A0A368LGI4</accession>
<comment type="subcellular location">
    <subcellularLocation>
        <location evidence="1">Membrane</location>
        <topology evidence="1">Multi-pass membrane protein</topology>
    </subcellularLocation>
</comment>
<feature type="transmembrane region" description="Helical" evidence="5">
    <location>
        <begin position="348"/>
        <end position="367"/>
    </location>
</feature>
<protein>
    <submittedName>
        <fullName evidence="7">O-antigen ligase family protein</fullName>
    </submittedName>
</protein>
<feature type="transmembrane region" description="Helical" evidence="5">
    <location>
        <begin position="129"/>
        <end position="148"/>
    </location>
</feature>
<dbReference type="GO" id="GO:0016874">
    <property type="term" value="F:ligase activity"/>
    <property type="evidence" value="ECO:0007669"/>
    <property type="project" value="UniProtKB-KW"/>
</dbReference>
<dbReference type="GO" id="GO:0016020">
    <property type="term" value="C:membrane"/>
    <property type="evidence" value="ECO:0007669"/>
    <property type="project" value="UniProtKB-SubCell"/>
</dbReference>
<evidence type="ECO:0000259" key="6">
    <source>
        <dbReference type="Pfam" id="PF04932"/>
    </source>
</evidence>
<dbReference type="InterPro" id="IPR007016">
    <property type="entry name" value="O-antigen_ligase-rel_domated"/>
</dbReference>
<dbReference type="PANTHER" id="PTHR37422">
    <property type="entry name" value="TEICHURONIC ACID BIOSYNTHESIS PROTEIN TUAE"/>
    <property type="match status" value="1"/>
</dbReference>
<keyword evidence="3 5" id="KW-1133">Transmembrane helix</keyword>
<keyword evidence="8" id="KW-1185">Reference proteome</keyword>
<comment type="caution">
    <text evidence="7">The sequence shown here is derived from an EMBL/GenBank/DDBJ whole genome shotgun (WGS) entry which is preliminary data.</text>
</comment>
<dbReference type="InterPro" id="IPR051533">
    <property type="entry name" value="WaaL-like"/>
</dbReference>
<evidence type="ECO:0000313" key="7">
    <source>
        <dbReference type="EMBL" id="RCS69142.1"/>
    </source>
</evidence>
<feature type="transmembrane region" description="Helical" evidence="5">
    <location>
        <begin position="219"/>
        <end position="236"/>
    </location>
</feature>
<evidence type="ECO:0000313" key="8">
    <source>
        <dbReference type="Proteomes" id="UP000252479"/>
    </source>
</evidence>
<name>A0A368LGI4_9VIBR</name>
<dbReference type="AlphaFoldDB" id="A0A368LGI4"/>
<feature type="transmembrane region" description="Helical" evidence="5">
    <location>
        <begin position="24"/>
        <end position="43"/>
    </location>
</feature>
<sequence length="424" mass="48636">MNAFIFFLYLSLMSSYIQQYIQKLLTLLIYLPFIWFGTGLCLLDEGRSIMTKVLVVAIVALLIKYRQSSWSLKSKTKQQRYTCLAMLIFALYLFGLQLYHGADEGLIRVVLLTSAYFYLFPLERFDKNWLIGALIANGAFLFIFIYHYEFILHSERLVGIEPNRVGPLNAIPFATYCLLAAISQCYHALIHKNWVIKCLLIVSAVVSTSAIFFTESRGVFLALISVFILYFIHFLYKKSKSTIFKTIPMIIILLGGMAVLQKNEIQSRYDQTLSEIQQLQNNNMGTSIGLRFQFWISGAHTIMDYPVFGIGNDHFRPEFKKHYDEGLITQVAYQYNTMHYHNQYIDMAVKNGLIGLLLFLSIAWCIYKGSQISLPKYLLLGLFIASLTDVPFAHLALGYFALLLLLFSMAIPPSQEDNNDINRS</sequence>
<feature type="transmembrane region" description="Helical" evidence="5">
    <location>
        <begin position="168"/>
        <end position="187"/>
    </location>
</feature>
<dbReference type="Pfam" id="PF04932">
    <property type="entry name" value="Wzy_C"/>
    <property type="match status" value="1"/>
</dbReference>
<feature type="transmembrane region" description="Helical" evidence="5">
    <location>
        <begin position="194"/>
        <end position="213"/>
    </location>
</feature>
<reference evidence="7 8" key="1">
    <citation type="journal article" date="2017" name="Elife">
        <title>Extensive horizontal gene transfer in cheese-associated bacteria.</title>
        <authorList>
            <person name="Bonham K.S."/>
            <person name="Wolfe B.E."/>
            <person name="Dutton R.J."/>
        </authorList>
    </citation>
    <scope>NUCLEOTIDE SEQUENCE [LARGE SCALE GENOMIC DNA]</scope>
    <source>
        <strain evidence="7 8">JB196</strain>
    </source>
</reference>
<dbReference type="PANTHER" id="PTHR37422:SF17">
    <property type="entry name" value="O-ANTIGEN LIGASE"/>
    <property type="match status" value="1"/>
</dbReference>
<feature type="domain" description="O-antigen ligase-related" evidence="6">
    <location>
        <begin position="203"/>
        <end position="360"/>
    </location>
</feature>
<evidence type="ECO:0000256" key="5">
    <source>
        <dbReference type="SAM" id="Phobius"/>
    </source>
</evidence>
<feature type="transmembrane region" description="Helical" evidence="5">
    <location>
        <begin position="105"/>
        <end position="122"/>
    </location>
</feature>
<evidence type="ECO:0000256" key="2">
    <source>
        <dbReference type="ARBA" id="ARBA00022692"/>
    </source>
</evidence>
<keyword evidence="7" id="KW-0436">Ligase</keyword>
<feature type="transmembrane region" description="Helical" evidence="5">
    <location>
        <begin position="81"/>
        <end position="99"/>
    </location>
</feature>
<evidence type="ECO:0000256" key="4">
    <source>
        <dbReference type="ARBA" id="ARBA00023136"/>
    </source>
</evidence>
<keyword evidence="2 5" id="KW-0812">Transmembrane</keyword>
<dbReference type="EMBL" id="QPGL01000003">
    <property type="protein sequence ID" value="RCS69142.1"/>
    <property type="molecule type" value="Genomic_DNA"/>
</dbReference>
<keyword evidence="4 5" id="KW-0472">Membrane</keyword>
<evidence type="ECO:0000256" key="1">
    <source>
        <dbReference type="ARBA" id="ARBA00004141"/>
    </source>
</evidence>
<evidence type="ECO:0000256" key="3">
    <source>
        <dbReference type="ARBA" id="ARBA00022989"/>
    </source>
</evidence>